<evidence type="ECO:0000313" key="1">
    <source>
        <dbReference type="EMBL" id="MEJ7138793.1"/>
    </source>
</evidence>
<organism evidence="1 2">
    <name type="scientific">Amphibiibacter pelophylacis</name>
    <dbReference type="NCBI Taxonomy" id="1799477"/>
    <lineage>
        <taxon>Bacteria</taxon>
        <taxon>Pseudomonadati</taxon>
        <taxon>Pseudomonadota</taxon>
        <taxon>Betaproteobacteria</taxon>
        <taxon>Burkholderiales</taxon>
        <taxon>Sphaerotilaceae</taxon>
        <taxon>Amphibiibacter</taxon>
    </lineage>
</organism>
<keyword evidence="2" id="KW-1185">Reference proteome</keyword>
<dbReference type="Proteomes" id="UP001364695">
    <property type="component" value="Unassembled WGS sequence"/>
</dbReference>
<gene>
    <name evidence="1" type="ORF">RV045_10205</name>
</gene>
<evidence type="ECO:0000313" key="2">
    <source>
        <dbReference type="Proteomes" id="UP001364695"/>
    </source>
</evidence>
<sequence>MTPDTRALRYFVAVAEELHFGRAAQRLHMSQPPLSIQIRQLEESLGVRLLHRTQRTVSLTYAGEVFLAQVREGLARLDEAVDSARAAARGQAGLLRVGYTAASAYAAIPALIHAYKLRYPQVEVALHERVTSVQLQELADARLDVGLVRPRVEAPGLASELLMRERLVVAVPADHPLAARPGLTVGDLHDVPFIGFSPQTARYFHDMIETLLAESAVQPRLVQRATQLHAVVALVSAGLGLALVPDASARVQMDRVVFRPLQGEGLPRPELLLCWRRSSTSPLLGHFLEAAREAALRLAL</sequence>
<comment type="caution">
    <text evidence="1">The sequence shown here is derived from an EMBL/GenBank/DDBJ whole genome shotgun (WGS) entry which is preliminary data.</text>
</comment>
<name>A0ACC6P3J5_9BURK</name>
<dbReference type="EMBL" id="JAWDIE010000015">
    <property type="protein sequence ID" value="MEJ7138793.1"/>
    <property type="molecule type" value="Genomic_DNA"/>
</dbReference>
<protein>
    <submittedName>
        <fullName evidence="1">LysR substrate-binding domain-containing protein</fullName>
    </submittedName>
</protein>
<proteinExistence type="predicted"/>
<reference evidence="1" key="1">
    <citation type="submission" date="2023-10" db="EMBL/GenBank/DDBJ databases">
        <title>Amphibacter perezi, gen. nov., sp. nov. a novel taxa of the family Comamonadaceae, class Betaproteobacteria isolated from the skin microbiota of Pelophylax perezi from different populations.</title>
        <authorList>
            <person name="Costa S."/>
            <person name="Proenca D.N."/>
            <person name="Lopes I."/>
            <person name="Morais P.V."/>
        </authorList>
    </citation>
    <scope>NUCLEOTIDE SEQUENCE</scope>
    <source>
        <strain evidence="1">SL12-8</strain>
    </source>
</reference>
<accession>A0ACC6P3J5</accession>